<evidence type="ECO:0000313" key="3">
    <source>
        <dbReference type="EMBL" id="MFM0239765.1"/>
    </source>
</evidence>
<dbReference type="SUPFAM" id="SSF51735">
    <property type="entry name" value="NAD(P)-binding Rossmann-fold domains"/>
    <property type="match status" value="1"/>
</dbReference>
<feature type="domain" description="Ketoreductase" evidence="2">
    <location>
        <begin position="8"/>
        <end position="204"/>
    </location>
</feature>
<keyword evidence="4" id="KW-1185">Reference proteome</keyword>
<dbReference type="RefSeq" id="WP_408263445.1">
    <property type="nucleotide sequence ID" value="NZ_JAQQCK010000012.1"/>
</dbReference>
<evidence type="ECO:0000313" key="4">
    <source>
        <dbReference type="Proteomes" id="UP001629274"/>
    </source>
</evidence>
<protein>
    <submittedName>
        <fullName evidence="3">SDR family oxidoreductase</fullName>
    </submittedName>
</protein>
<dbReference type="EMBL" id="JAQQDR010000005">
    <property type="protein sequence ID" value="MFM0239765.1"/>
    <property type="molecule type" value="Genomic_DNA"/>
</dbReference>
<reference evidence="3 4" key="1">
    <citation type="journal article" date="2024" name="Chem. Sci.">
        <title>Discovery of megapolipeptins by genome mining of a Burkholderiales bacteria collection.</title>
        <authorList>
            <person name="Paulo B.S."/>
            <person name="Recchia M.J.J."/>
            <person name="Lee S."/>
            <person name="Fergusson C.H."/>
            <person name="Romanowski S.B."/>
            <person name="Hernandez A."/>
            <person name="Krull N."/>
            <person name="Liu D.Y."/>
            <person name="Cavanagh H."/>
            <person name="Bos A."/>
            <person name="Gray C.A."/>
            <person name="Murphy B.T."/>
            <person name="Linington R.G."/>
            <person name="Eustaquio A.S."/>
        </authorList>
    </citation>
    <scope>NUCLEOTIDE SEQUENCE [LARGE SCALE GENOMIC DNA]</scope>
    <source>
        <strain evidence="3 4">RL17-351-BIE-A</strain>
    </source>
</reference>
<comment type="similarity">
    <text evidence="1">Belongs to the short-chain dehydrogenases/reductases (SDR) family.</text>
</comment>
<dbReference type="InterPro" id="IPR057326">
    <property type="entry name" value="KR_dom"/>
</dbReference>
<dbReference type="PROSITE" id="PS00061">
    <property type="entry name" value="ADH_SHORT"/>
    <property type="match status" value="1"/>
</dbReference>
<dbReference type="CDD" id="cd05233">
    <property type="entry name" value="SDR_c"/>
    <property type="match status" value="1"/>
</dbReference>
<dbReference type="PRINTS" id="PR00081">
    <property type="entry name" value="GDHRDH"/>
</dbReference>
<sequence length="257" mass="26306">MSKRLDGQAVVVTGGGSGLGRYIAERLADDGARVHVCDIDAVALDSLRASNRGITTTVADVSDAEAVNRLFKDALESMGRLTGLVNNCGVAGPVGRVETLSPEQWNAAMAINVTGSFLCMQHAIPLLRDAGGGAIVNMSSVAGRVGFALRASYCTTKWAVIGLAKAVAQEAGSEGIRVNAVLPGACDTDRLTRVLAARAPVEGKSVDELRKEASEICALQRLIDPAEVAATVAFLISADGKGITGQAISVCGGAIGS</sequence>
<evidence type="ECO:0000256" key="1">
    <source>
        <dbReference type="ARBA" id="ARBA00006484"/>
    </source>
</evidence>
<dbReference type="InterPro" id="IPR036291">
    <property type="entry name" value="NAD(P)-bd_dom_sf"/>
</dbReference>
<dbReference type="Gene3D" id="3.40.50.720">
    <property type="entry name" value="NAD(P)-binding Rossmann-like Domain"/>
    <property type="match status" value="1"/>
</dbReference>
<dbReference type="InterPro" id="IPR002347">
    <property type="entry name" value="SDR_fam"/>
</dbReference>
<dbReference type="Proteomes" id="UP001629274">
    <property type="component" value="Unassembled WGS sequence"/>
</dbReference>
<proteinExistence type="inferred from homology"/>
<dbReference type="InterPro" id="IPR020904">
    <property type="entry name" value="Sc_DH/Rdtase_CS"/>
</dbReference>
<name>A0ABW9BJ86_9BURK</name>
<dbReference type="PRINTS" id="PR00080">
    <property type="entry name" value="SDRFAMILY"/>
</dbReference>
<dbReference type="NCBIfam" id="NF009466">
    <property type="entry name" value="PRK12826.1-2"/>
    <property type="match status" value="1"/>
</dbReference>
<accession>A0ABW9BJ86</accession>
<dbReference type="SMART" id="SM00822">
    <property type="entry name" value="PKS_KR"/>
    <property type="match status" value="1"/>
</dbReference>
<dbReference type="PANTHER" id="PTHR42760">
    <property type="entry name" value="SHORT-CHAIN DEHYDROGENASES/REDUCTASES FAMILY MEMBER"/>
    <property type="match status" value="1"/>
</dbReference>
<evidence type="ECO:0000259" key="2">
    <source>
        <dbReference type="SMART" id="SM00822"/>
    </source>
</evidence>
<comment type="caution">
    <text evidence="3">The sequence shown here is derived from an EMBL/GenBank/DDBJ whole genome shotgun (WGS) entry which is preliminary data.</text>
</comment>
<gene>
    <name evidence="3" type="ORF">PQR03_16675</name>
</gene>
<organism evidence="3 4">
    <name type="scientific">Paraburkholderia phytofirmans</name>
    <dbReference type="NCBI Taxonomy" id="261302"/>
    <lineage>
        <taxon>Bacteria</taxon>
        <taxon>Pseudomonadati</taxon>
        <taxon>Pseudomonadota</taxon>
        <taxon>Betaproteobacteria</taxon>
        <taxon>Burkholderiales</taxon>
        <taxon>Burkholderiaceae</taxon>
        <taxon>Paraburkholderia</taxon>
    </lineage>
</organism>
<dbReference type="Pfam" id="PF13561">
    <property type="entry name" value="adh_short_C2"/>
    <property type="match status" value="1"/>
</dbReference>